<accession>A0A811VBA0</accession>
<dbReference type="Proteomes" id="UP000606786">
    <property type="component" value="Unassembled WGS sequence"/>
</dbReference>
<gene>
    <name evidence="1" type="ORF">CCAP1982_LOCUS20610</name>
</gene>
<evidence type="ECO:0000313" key="2">
    <source>
        <dbReference type="Proteomes" id="UP000606786"/>
    </source>
</evidence>
<dbReference type="EMBL" id="CAJHJT010000056">
    <property type="protein sequence ID" value="CAD7012527.1"/>
    <property type="molecule type" value="Genomic_DNA"/>
</dbReference>
<name>A0A811VBA0_CERCA</name>
<proteinExistence type="predicted"/>
<reference evidence="1" key="1">
    <citation type="submission" date="2020-11" db="EMBL/GenBank/DDBJ databases">
        <authorList>
            <person name="Whitehead M."/>
        </authorList>
    </citation>
    <scope>NUCLEOTIDE SEQUENCE</scope>
    <source>
        <strain evidence="1">EGII</strain>
    </source>
</reference>
<protein>
    <submittedName>
        <fullName evidence="1">(Mediterranean fruit fly) hypothetical protein</fullName>
    </submittedName>
</protein>
<dbReference type="AlphaFoldDB" id="A0A811VBA0"/>
<evidence type="ECO:0000313" key="1">
    <source>
        <dbReference type="EMBL" id="CAD7012527.1"/>
    </source>
</evidence>
<organism evidence="1 2">
    <name type="scientific">Ceratitis capitata</name>
    <name type="common">Mediterranean fruit fly</name>
    <name type="synonym">Tephritis capitata</name>
    <dbReference type="NCBI Taxonomy" id="7213"/>
    <lineage>
        <taxon>Eukaryota</taxon>
        <taxon>Metazoa</taxon>
        <taxon>Ecdysozoa</taxon>
        <taxon>Arthropoda</taxon>
        <taxon>Hexapoda</taxon>
        <taxon>Insecta</taxon>
        <taxon>Pterygota</taxon>
        <taxon>Neoptera</taxon>
        <taxon>Endopterygota</taxon>
        <taxon>Diptera</taxon>
        <taxon>Brachycera</taxon>
        <taxon>Muscomorpha</taxon>
        <taxon>Tephritoidea</taxon>
        <taxon>Tephritidae</taxon>
        <taxon>Ceratitis</taxon>
        <taxon>Ceratitis</taxon>
    </lineage>
</organism>
<sequence>MRQTQGDAVGENKGLLLLTADFRVYCHRVSRCFLGCLFLEWSVPNQCETHCHRSLANEGSSEWL</sequence>
<comment type="caution">
    <text evidence="1">The sequence shown here is derived from an EMBL/GenBank/DDBJ whole genome shotgun (WGS) entry which is preliminary data.</text>
</comment>
<keyword evidence="2" id="KW-1185">Reference proteome</keyword>